<dbReference type="InterPro" id="IPR011250">
    <property type="entry name" value="OMP/PagP_B-barrel"/>
</dbReference>
<dbReference type="Gene3D" id="2.40.160.20">
    <property type="match status" value="1"/>
</dbReference>
<evidence type="ECO:0000256" key="4">
    <source>
        <dbReference type="ARBA" id="ARBA00038306"/>
    </source>
</evidence>
<proteinExistence type="inferred from homology"/>
<evidence type="ECO:0000256" key="3">
    <source>
        <dbReference type="ARBA" id="ARBA00023136"/>
    </source>
</evidence>
<keyword evidence="2 5" id="KW-0732">Signal</keyword>
<keyword evidence="8" id="KW-1185">Reference proteome</keyword>
<feature type="signal peptide" evidence="5">
    <location>
        <begin position="1"/>
        <end position="22"/>
    </location>
</feature>
<comment type="similarity">
    <text evidence="4">Belongs to the Omp25/RopB family.</text>
</comment>
<dbReference type="SUPFAM" id="SSF56925">
    <property type="entry name" value="OMPA-like"/>
    <property type="match status" value="1"/>
</dbReference>
<name>A0A1Y6EAR4_9SPHN</name>
<protein>
    <submittedName>
        <fullName evidence="7">Outer membrane immunogenic protein</fullName>
    </submittedName>
</protein>
<dbReference type="GO" id="GO:0016020">
    <property type="term" value="C:membrane"/>
    <property type="evidence" value="ECO:0007669"/>
    <property type="project" value="UniProtKB-SubCell"/>
</dbReference>
<evidence type="ECO:0000259" key="6">
    <source>
        <dbReference type="Pfam" id="PF13505"/>
    </source>
</evidence>
<feature type="chain" id="PRO_5013096919" evidence="5">
    <location>
        <begin position="23"/>
        <end position="221"/>
    </location>
</feature>
<dbReference type="InterPro" id="IPR027385">
    <property type="entry name" value="Beta-barrel_OMP"/>
</dbReference>
<sequence length="221" mass="23693">MKKIVAMLVAGSTIAIATPAMAQSADDPFTGPRVEALVGYDDVKAGSSVDDDGNENNDQSIEGVTYGIGVGYDVDLGGAVVGVEGEWTDSTAKTEFADGDFEGFGFGRVDAGRDLYIGARAGAKVQPDLLLYAKGGYTNAKLNVLANDGVTEFDEDYNLDGFRVGAGAEYAMSENSFFKLEYRYSNYKEGEVDFDGTLPDSERFDVDLDRHQVMAGFGLRF</sequence>
<evidence type="ECO:0000313" key="8">
    <source>
        <dbReference type="Proteomes" id="UP000194420"/>
    </source>
</evidence>
<evidence type="ECO:0000256" key="2">
    <source>
        <dbReference type="ARBA" id="ARBA00022729"/>
    </source>
</evidence>
<dbReference type="InterPro" id="IPR051692">
    <property type="entry name" value="OMP-like"/>
</dbReference>
<organism evidence="7 8">
    <name type="scientific">Altererythrobacter xiamenensis</name>
    <dbReference type="NCBI Taxonomy" id="1316679"/>
    <lineage>
        <taxon>Bacteria</taxon>
        <taxon>Pseudomonadati</taxon>
        <taxon>Pseudomonadota</taxon>
        <taxon>Alphaproteobacteria</taxon>
        <taxon>Sphingomonadales</taxon>
        <taxon>Erythrobacteraceae</taxon>
        <taxon>Altererythrobacter</taxon>
    </lineage>
</organism>
<evidence type="ECO:0000256" key="1">
    <source>
        <dbReference type="ARBA" id="ARBA00004370"/>
    </source>
</evidence>
<dbReference type="Proteomes" id="UP000194420">
    <property type="component" value="Unassembled WGS sequence"/>
</dbReference>
<dbReference type="AlphaFoldDB" id="A0A1Y6EAR4"/>
<keyword evidence="3" id="KW-0472">Membrane</keyword>
<evidence type="ECO:0000313" key="7">
    <source>
        <dbReference type="EMBL" id="SMQ58010.1"/>
    </source>
</evidence>
<gene>
    <name evidence="7" type="ORF">SAMN06297468_0097</name>
</gene>
<reference evidence="8" key="1">
    <citation type="submission" date="2017-04" db="EMBL/GenBank/DDBJ databases">
        <authorList>
            <person name="Varghese N."/>
            <person name="Submissions S."/>
        </authorList>
    </citation>
    <scope>NUCLEOTIDE SEQUENCE [LARGE SCALE GENOMIC DNA]</scope>
</reference>
<accession>A0A1Y6EAR4</accession>
<dbReference type="OrthoDB" id="8222426at2"/>
<evidence type="ECO:0000256" key="5">
    <source>
        <dbReference type="SAM" id="SignalP"/>
    </source>
</evidence>
<dbReference type="RefSeq" id="WP_086436094.1">
    <property type="nucleotide sequence ID" value="NZ_FXWG01000001.1"/>
</dbReference>
<dbReference type="EMBL" id="FXWG01000001">
    <property type="protein sequence ID" value="SMQ58010.1"/>
    <property type="molecule type" value="Genomic_DNA"/>
</dbReference>
<feature type="domain" description="Outer membrane protein beta-barrel" evidence="6">
    <location>
        <begin position="15"/>
        <end position="221"/>
    </location>
</feature>
<comment type="subcellular location">
    <subcellularLocation>
        <location evidence="1">Membrane</location>
    </subcellularLocation>
</comment>
<dbReference type="Pfam" id="PF13505">
    <property type="entry name" value="OMP_b-brl"/>
    <property type="match status" value="1"/>
</dbReference>
<dbReference type="PANTHER" id="PTHR34001">
    <property type="entry name" value="BLL7405 PROTEIN"/>
    <property type="match status" value="1"/>
</dbReference>
<dbReference type="PANTHER" id="PTHR34001:SF3">
    <property type="entry name" value="BLL7405 PROTEIN"/>
    <property type="match status" value="1"/>
</dbReference>